<accession>A0ACA9YG39</accession>
<sequence>MFNGKKIVTIPRLSPSPIDKGDEGQRMEGQKSEIHKHEVHKNEIHKHEVYKHEVHKHEVHKNEVHKPNIHKTNSNDFDFYKPNPFQLSPVKTPKGRAGLPSPKKRSIDNLNGSAVRRAINTRISTTLDDEDTFEDDELNHQDLEIAEAIIRESRETPGTSINHYGSLIPLEDDESDESPRKRRTTKRIKYQISDDEPMSDDEVVINESSEEEKDEVISDVESDDLSDPPVEIPKQRGRRPKVQEFSSPVKSPRKQVTSIFRRDDQTLFVENLSPQRKLHSESLQNESLQTHNPQTQKPQTQKPQNQKPQNQKPQNQKDTIINTLLNLGLLDTTKSSIVTGIEKIDENSTTKEKLELLPVPRSADGTVPQEYIDKYLGDIKWEARPVNEAADDRAYFIEGTEGYFDQMSNRDRHSVMSLSSLGISLTHEEFSTNISMLERFKKDEINQLVNFHKQNFNQWSFELSQNFNLCFFGVGSKIDLLNQYASEHLINWVQSFYKLGDDQLPKILVVNGYNPGIKLKEMFDGLVKELLAPEHRGHSGLTKPLSESLPLLVRLVNKYRGANVRDGDSDSEGDGARDGDTENGGKKAPVTATPKLILLVHCLDGEPLRDEKNQVHLSQLASLPEVLFISSVDNINFPLLWDSYKTENFRFLYHNLTTYKPLIVETSFKDALAYGKTRRTQSSRGAKFVLSALNENSKKMYKILLTLQLAKLKELNPKNTVKTSRGNLRTSVDFKGYHEKCTQEFITSNEINFRSMFNEFTEHNMSVLTKDEGGTEKVYIPYTGEEMERLLKDSFR</sequence>
<dbReference type="Proteomes" id="UP001152531">
    <property type="component" value="Unassembled WGS sequence"/>
</dbReference>
<dbReference type="EMBL" id="CALSDN010000023">
    <property type="protein sequence ID" value="CAH6723916.1"/>
    <property type="molecule type" value="Genomic_DNA"/>
</dbReference>
<evidence type="ECO:0000313" key="2">
    <source>
        <dbReference type="Proteomes" id="UP001152531"/>
    </source>
</evidence>
<name>A0ACA9YG39_9ASCO</name>
<gene>
    <name evidence="1" type="ORF">CLIB1444_23S00342</name>
</gene>
<organism evidence="1 2">
    <name type="scientific">[Candida] jaroonii</name>
    <dbReference type="NCBI Taxonomy" id="467808"/>
    <lineage>
        <taxon>Eukaryota</taxon>
        <taxon>Fungi</taxon>
        <taxon>Dikarya</taxon>
        <taxon>Ascomycota</taxon>
        <taxon>Saccharomycotina</taxon>
        <taxon>Pichiomycetes</taxon>
        <taxon>Debaryomycetaceae</taxon>
        <taxon>Yamadazyma</taxon>
    </lineage>
</organism>
<evidence type="ECO:0000313" key="1">
    <source>
        <dbReference type="EMBL" id="CAH6723916.1"/>
    </source>
</evidence>
<keyword evidence="2" id="KW-1185">Reference proteome</keyword>
<proteinExistence type="predicted"/>
<protein>
    <submittedName>
        <fullName evidence="1">Uncharacterized protein</fullName>
    </submittedName>
</protein>
<reference evidence="1" key="1">
    <citation type="submission" date="2022-06" db="EMBL/GenBank/DDBJ databases">
        <authorList>
            <person name="Legras J.-L."/>
            <person name="Devillers H."/>
            <person name="Grondin C."/>
        </authorList>
    </citation>
    <scope>NUCLEOTIDE SEQUENCE</scope>
    <source>
        <strain evidence="1">CLIB 1444</strain>
    </source>
</reference>
<comment type="caution">
    <text evidence="1">The sequence shown here is derived from an EMBL/GenBank/DDBJ whole genome shotgun (WGS) entry which is preliminary data.</text>
</comment>